<name>A0ABN2ZAZ2_9ACTN</name>
<dbReference type="Gene3D" id="3.40.50.1110">
    <property type="entry name" value="SGNH hydrolase"/>
    <property type="match status" value="1"/>
</dbReference>
<keyword evidence="4" id="KW-1185">Reference proteome</keyword>
<dbReference type="PANTHER" id="PTHR43784">
    <property type="entry name" value="GDSL-LIKE LIPASE/ACYLHYDROLASE, PUTATIVE (AFU_ORTHOLOGUE AFUA_2G00820)-RELATED"/>
    <property type="match status" value="1"/>
</dbReference>
<reference evidence="3 4" key="1">
    <citation type="journal article" date="2019" name="Int. J. Syst. Evol. Microbiol.">
        <title>The Global Catalogue of Microorganisms (GCM) 10K type strain sequencing project: providing services to taxonomists for standard genome sequencing and annotation.</title>
        <authorList>
            <consortium name="The Broad Institute Genomics Platform"/>
            <consortium name="The Broad Institute Genome Sequencing Center for Infectious Disease"/>
            <person name="Wu L."/>
            <person name="Ma J."/>
        </authorList>
    </citation>
    <scope>NUCLEOTIDE SEQUENCE [LARGE SCALE GENOMIC DNA]</scope>
    <source>
        <strain evidence="3 4">JCM 15481</strain>
    </source>
</reference>
<dbReference type="Proteomes" id="UP001500443">
    <property type="component" value="Unassembled WGS sequence"/>
</dbReference>
<dbReference type="PROSITE" id="PS51318">
    <property type="entry name" value="TAT"/>
    <property type="match status" value="1"/>
</dbReference>
<feature type="region of interest" description="Disordered" evidence="1">
    <location>
        <begin position="278"/>
        <end position="299"/>
    </location>
</feature>
<dbReference type="InterPro" id="IPR036514">
    <property type="entry name" value="SGNH_hydro_sf"/>
</dbReference>
<dbReference type="Pfam" id="PF13472">
    <property type="entry name" value="Lipase_GDSL_2"/>
    <property type="match status" value="1"/>
</dbReference>
<sequence length="460" mass="48096">MPEEATPPPAPDAGSARGPSRRSIGRAAAAVAVTPVLAGTWQARTASAAEAGAEAGAGGRGWTGTWAAAETTVPASDDTAFADQTLRQVVHTSTGGRALRIRLTNRYGTEPLVVGEVRVGRAVPGDSTAVVPGTDRAVRFRGRTSVTLPPGTRRWSDPVPLAVPAAADLAVSVYLPRPTPGDTVHRSAFQRNHAAAGNVTAKPAVDPQRTFTSWYFLAGVAVAGTAPGQHAAAGPREAVVAFGDSITDGSVTTVGANRRWPDVLARRLRQEAGRTATGVLNTGIGGNRLLRDPNPPPGSNAENYAPYFGEAGIRRFARDVLDQPAARHVVVLLGINDLGHPGRDAPVDEEVTAADLVAGHRSLIRQAHARGLRVHGATLLPFEGDDLGFHTPEREKVRQTLNDWIRTAGEYDGTVDFDAATRDPAHPGRLLAAYDSGDGLHPNDAGMAAMAAAIPLRLFT</sequence>
<accession>A0ABN2ZAZ2</accession>
<dbReference type="SUPFAM" id="SSF52266">
    <property type="entry name" value="SGNH hydrolase"/>
    <property type="match status" value="1"/>
</dbReference>
<proteinExistence type="predicted"/>
<protein>
    <submittedName>
        <fullName evidence="3">SGNH/GDSL hydrolase family protein</fullName>
    </submittedName>
</protein>
<dbReference type="InterPro" id="IPR006311">
    <property type="entry name" value="TAT_signal"/>
</dbReference>
<dbReference type="CDD" id="cd01830">
    <property type="entry name" value="XynE_like"/>
    <property type="match status" value="1"/>
</dbReference>
<evidence type="ECO:0000259" key="2">
    <source>
        <dbReference type="Pfam" id="PF13472"/>
    </source>
</evidence>
<dbReference type="GO" id="GO:0016787">
    <property type="term" value="F:hydrolase activity"/>
    <property type="evidence" value="ECO:0007669"/>
    <property type="project" value="UniProtKB-KW"/>
</dbReference>
<feature type="domain" description="SGNH hydrolase-type esterase" evidence="2">
    <location>
        <begin position="241"/>
        <end position="449"/>
    </location>
</feature>
<feature type="region of interest" description="Disordered" evidence="1">
    <location>
        <begin position="1"/>
        <end position="23"/>
    </location>
</feature>
<feature type="compositionally biased region" description="Pro residues" evidence="1">
    <location>
        <begin position="1"/>
        <end position="11"/>
    </location>
</feature>
<gene>
    <name evidence="3" type="ORF">GCM10009802_49510</name>
</gene>
<evidence type="ECO:0000256" key="1">
    <source>
        <dbReference type="SAM" id="MobiDB-lite"/>
    </source>
</evidence>
<dbReference type="EMBL" id="BAAAPF010000209">
    <property type="protein sequence ID" value="GAA2139508.1"/>
    <property type="molecule type" value="Genomic_DNA"/>
</dbReference>
<dbReference type="InterPro" id="IPR053140">
    <property type="entry name" value="GDSL_Rv0518-like"/>
</dbReference>
<evidence type="ECO:0000313" key="4">
    <source>
        <dbReference type="Proteomes" id="UP001500443"/>
    </source>
</evidence>
<dbReference type="PANTHER" id="PTHR43784:SF2">
    <property type="entry name" value="GDSL-LIKE LIPASE_ACYLHYDROLASE, PUTATIVE (AFU_ORTHOLOGUE AFUA_2G00820)-RELATED"/>
    <property type="match status" value="1"/>
</dbReference>
<keyword evidence="3" id="KW-0378">Hydrolase</keyword>
<organism evidence="3 4">
    <name type="scientific">Streptomyces synnematoformans</name>
    <dbReference type="NCBI Taxonomy" id="415721"/>
    <lineage>
        <taxon>Bacteria</taxon>
        <taxon>Bacillati</taxon>
        <taxon>Actinomycetota</taxon>
        <taxon>Actinomycetes</taxon>
        <taxon>Kitasatosporales</taxon>
        <taxon>Streptomycetaceae</taxon>
        <taxon>Streptomyces</taxon>
    </lineage>
</organism>
<dbReference type="InterPro" id="IPR013830">
    <property type="entry name" value="SGNH_hydro"/>
</dbReference>
<evidence type="ECO:0000313" key="3">
    <source>
        <dbReference type="EMBL" id="GAA2139508.1"/>
    </source>
</evidence>
<comment type="caution">
    <text evidence="3">The sequence shown here is derived from an EMBL/GenBank/DDBJ whole genome shotgun (WGS) entry which is preliminary data.</text>
</comment>
<dbReference type="RefSeq" id="WP_344292298.1">
    <property type="nucleotide sequence ID" value="NZ_BAAAPF010000209.1"/>
</dbReference>